<dbReference type="InterPro" id="IPR021665">
    <property type="entry name" value="Mediator_Med16_N"/>
</dbReference>
<evidence type="ECO:0000256" key="3">
    <source>
        <dbReference type="ARBA" id="ARBA00019614"/>
    </source>
</evidence>
<sequence>MSSHELALLMEEDAMNVDMAIQGMQGMPGMQGTQGIQGMAGMEGLESMDGIGGMEGIEGAMALDDVDLFGDPVMDNALAGLPARPPPSKPLLQRLDELRTRGCSQAIAWSRQGTIAVIAKDGMSIDLRFIRCRPDNGDWELSEPSPWSAVSQSPSPPPPNHHSTPLSLASAGAPFVHLAWGPQAFPELAIIDALGRVTILSFSVTLNRPYPIVRRWDADVVDDLHAVVGCYWLPLYNIIHGPGIRTQSDEYKYEHQFYPASGPWHPSPSKSALLCVTTNGTLKLFFLQSNGRLEETAIELESVTSSDDLITHASLCSDKNTLLLALATASRQLRVVRVSLQWGLPQVDKQVPPGSVPLRPSLREGHVAVTTWVQHGPSESPLDASMTQLSHIEILPSASEAQSQPLAPPVVLTVRSYVPQDSSAYHQESQSIIDRWEVLSDQPQSLHPAFEQLSSKDGAGFAPPTMTRLRKLDPIILPKIVVTVHTAQFGRILCFAFSDGTVQFRDRFTMEELYREQNTDTISSPLQVGFQFINDTPCLQVAFSPTNCSFAQLCEDWTVKWNKLHYPTADPSSPLPRTQLRPLAVALSVAASVTGAYQVSNDDVLAVARPFAQMPNFTDAWIRETVSILKVVVDYSEDAHHDQLVRNAYLQACFSMLSHLGFQGDFKPRPFSARFAMLALNLRNMVVLITVASNTPVSIKEKLNPLDDPEVVDALAGWVKWGVDLLSWLVDCLFALLNDSEVMAMLTDPKRFLELARYLRSKKDVSLHLLLCSSTRGFLSAACRRLVHLESISSRTAQFYETNPQLQDPSATATPARPHPALIQAYLKVRRVVSSSVVKMQEFDRLLSGLGKDIQSAYQKTLSGLAAAVKPPQGNLTEEQQQQYHDAFIKKAQTQCELDMLLGENPPPAFRDMLLRFFTTTLPEFRRHTDPAKLFFANYDVLEVEDNARALSARKAAGKYIDVFKRVELVVAGSARGANGQVVDDGGGAGQDGQNMLPAKRNAGGEEVNGHNSSSNNNNAGFVNGSGNGNANGGGGGGDDENGGGGRLWRRCVRCAAVMEDIWSNRPGFNFVLAQQRRCACGGSWVVVPRGS</sequence>
<feature type="region of interest" description="Disordered" evidence="10">
    <location>
        <begin position="141"/>
        <end position="166"/>
    </location>
</feature>
<dbReference type="Proteomes" id="UP000289323">
    <property type="component" value="Unassembled WGS sequence"/>
</dbReference>
<proteinExistence type="inferred from homology"/>
<evidence type="ECO:0000256" key="10">
    <source>
        <dbReference type="SAM" id="MobiDB-lite"/>
    </source>
</evidence>
<evidence type="ECO:0000256" key="9">
    <source>
        <dbReference type="RuleBase" id="RU364149"/>
    </source>
</evidence>
<name>A0A3S4EXQ4_9PEZI</name>
<dbReference type="GO" id="GO:0045893">
    <property type="term" value="P:positive regulation of DNA-templated transcription"/>
    <property type="evidence" value="ECO:0007669"/>
    <property type="project" value="TreeGrafter"/>
</dbReference>
<accession>A0A3S4EXQ4</accession>
<comment type="subcellular location">
    <subcellularLocation>
        <location evidence="1 9">Nucleus</location>
    </subcellularLocation>
</comment>
<comment type="subunit">
    <text evidence="9">Component of the Mediator complex.</text>
</comment>
<dbReference type="PANTHER" id="PTHR13224:SF6">
    <property type="entry name" value="MEDIATOR OF RNA POLYMERASE II TRANSCRIPTION SUBUNIT 16"/>
    <property type="match status" value="1"/>
</dbReference>
<dbReference type="EMBL" id="OUUZ01000001">
    <property type="protein sequence ID" value="SPQ18869.1"/>
    <property type="molecule type" value="Genomic_DNA"/>
</dbReference>
<evidence type="ECO:0000256" key="7">
    <source>
        <dbReference type="ARBA" id="ARBA00023242"/>
    </source>
</evidence>
<evidence type="ECO:0000256" key="6">
    <source>
        <dbReference type="ARBA" id="ARBA00023163"/>
    </source>
</evidence>
<keyword evidence="5 9" id="KW-0010">Activator</keyword>
<dbReference type="AlphaFoldDB" id="A0A3S4EXQ4"/>
<dbReference type="Pfam" id="PF20719">
    <property type="entry name" value="Med16_C"/>
    <property type="match status" value="1"/>
</dbReference>
<feature type="compositionally biased region" description="Low complexity" evidence="10">
    <location>
        <begin position="1010"/>
        <end position="1023"/>
    </location>
</feature>
<evidence type="ECO:0000256" key="4">
    <source>
        <dbReference type="ARBA" id="ARBA00023015"/>
    </source>
</evidence>
<evidence type="ECO:0000256" key="8">
    <source>
        <dbReference type="ARBA" id="ARBA00032015"/>
    </source>
</evidence>
<dbReference type="InterPro" id="IPR048339">
    <property type="entry name" value="Mediator_Med16_C"/>
</dbReference>
<keyword evidence="7 9" id="KW-0539">Nucleus</keyword>
<feature type="domain" description="Mediator complex subunit 16 C-terminal" evidence="12">
    <location>
        <begin position="920"/>
        <end position="1086"/>
    </location>
</feature>
<evidence type="ECO:0000259" key="12">
    <source>
        <dbReference type="Pfam" id="PF20719"/>
    </source>
</evidence>
<keyword evidence="4 9" id="KW-0805">Transcription regulation</keyword>
<gene>
    <name evidence="9" type="primary">MED16</name>
    <name evidence="13" type="ORF">TT172_LOCUS1288</name>
</gene>
<feature type="compositionally biased region" description="Gly residues" evidence="10">
    <location>
        <begin position="1024"/>
        <end position="1043"/>
    </location>
</feature>
<feature type="domain" description="Mediator complex subunit Med16 N-terminal" evidence="11">
    <location>
        <begin position="220"/>
        <end position="532"/>
    </location>
</feature>
<comment type="similarity">
    <text evidence="2 9">Belongs to the Mediator complex subunit 16 family.</text>
</comment>
<feature type="region of interest" description="Disordered" evidence="10">
    <location>
        <begin position="982"/>
        <end position="1043"/>
    </location>
</feature>
<evidence type="ECO:0000256" key="1">
    <source>
        <dbReference type="ARBA" id="ARBA00004123"/>
    </source>
</evidence>
<evidence type="ECO:0000259" key="11">
    <source>
        <dbReference type="Pfam" id="PF11635"/>
    </source>
</evidence>
<dbReference type="InterPro" id="IPR036322">
    <property type="entry name" value="WD40_repeat_dom_sf"/>
</dbReference>
<keyword evidence="6 9" id="KW-0804">Transcription</keyword>
<reference evidence="13 14" key="1">
    <citation type="submission" date="2018-04" db="EMBL/GenBank/DDBJ databases">
        <authorList>
            <person name="Huttner S."/>
            <person name="Dainat J."/>
        </authorList>
    </citation>
    <scope>NUCLEOTIDE SEQUENCE [LARGE SCALE GENOMIC DNA]</scope>
</reference>
<dbReference type="SUPFAM" id="SSF50978">
    <property type="entry name" value="WD40 repeat-like"/>
    <property type="match status" value="1"/>
</dbReference>
<feature type="compositionally biased region" description="Low complexity" evidence="10">
    <location>
        <begin position="144"/>
        <end position="153"/>
    </location>
</feature>
<protein>
    <recommendedName>
        <fullName evidence="3 9">Mediator of RNA polymerase II transcription subunit 16</fullName>
    </recommendedName>
    <alternativeName>
        <fullName evidence="8 9">Mediator complex subunit 16</fullName>
    </alternativeName>
</protein>
<evidence type="ECO:0000256" key="5">
    <source>
        <dbReference type="ARBA" id="ARBA00023159"/>
    </source>
</evidence>
<comment type="function">
    <text evidence="9">Component of the Mediator complex, a coactivator involved in the regulated transcription of nearly all RNA polymerase II-dependent genes. Mediator functions as a bridge to convey information from gene-specific regulatory proteins to the basal RNA polymerase II transcription machinery. Mediator is recruited to promoters by direct interactions with regulatory proteins and serves as a scaffold for the assembly of a functional preinitiation complex with RNA polymerase II and the general transcription factors.</text>
</comment>
<dbReference type="Pfam" id="PF11635">
    <property type="entry name" value="Med16_N"/>
    <property type="match status" value="1"/>
</dbReference>
<organism evidence="13 14">
    <name type="scientific">Thermothielavioides terrestris</name>
    <dbReference type="NCBI Taxonomy" id="2587410"/>
    <lineage>
        <taxon>Eukaryota</taxon>
        <taxon>Fungi</taxon>
        <taxon>Dikarya</taxon>
        <taxon>Ascomycota</taxon>
        <taxon>Pezizomycotina</taxon>
        <taxon>Sordariomycetes</taxon>
        <taxon>Sordariomycetidae</taxon>
        <taxon>Sordariales</taxon>
        <taxon>Chaetomiaceae</taxon>
        <taxon>Thermothielavioides</taxon>
    </lineage>
</organism>
<dbReference type="PANTHER" id="PTHR13224">
    <property type="entry name" value="THYROID HORMONE RECEPTOR-ASSOCIATED PROTEIN-RELATED"/>
    <property type="match status" value="1"/>
</dbReference>
<evidence type="ECO:0000313" key="14">
    <source>
        <dbReference type="Proteomes" id="UP000289323"/>
    </source>
</evidence>
<dbReference type="InterPro" id="IPR048338">
    <property type="entry name" value="Mediator_Med16"/>
</dbReference>
<evidence type="ECO:0000256" key="2">
    <source>
        <dbReference type="ARBA" id="ARBA00006543"/>
    </source>
</evidence>
<dbReference type="GO" id="GO:0016592">
    <property type="term" value="C:mediator complex"/>
    <property type="evidence" value="ECO:0007669"/>
    <property type="project" value="InterPro"/>
</dbReference>
<evidence type="ECO:0000313" key="13">
    <source>
        <dbReference type="EMBL" id="SPQ18869.1"/>
    </source>
</evidence>